<accession>A0A919E3E3</accession>
<evidence type="ECO:0000256" key="2">
    <source>
        <dbReference type="SAM" id="SignalP"/>
    </source>
</evidence>
<feature type="chain" id="PRO_5037621436" evidence="2">
    <location>
        <begin position="33"/>
        <end position="148"/>
    </location>
</feature>
<feature type="signal peptide" evidence="2">
    <location>
        <begin position="1"/>
        <end position="32"/>
    </location>
</feature>
<dbReference type="RefSeq" id="WP_189907494.1">
    <property type="nucleotide sequence ID" value="NZ_BNBC01000058.1"/>
</dbReference>
<name>A0A919E3E3_9ACTN</name>
<gene>
    <name evidence="3" type="ORF">GCM10014715_77590</name>
</gene>
<evidence type="ECO:0000313" key="3">
    <source>
        <dbReference type="EMBL" id="GHF10370.1"/>
    </source>
</evidence>
<comment type="caution">
    <text evidence="3">The sequence shown here is derived from an EMBL/GenBank/DDBJ whole genome shotgun (WGS) entry which is preliminary data.</text>
</comment>
<evidence type="ECO:0000256" key="1">
    <source>
        <dbReference type="SAM" id="MobiDB-lite"/>
    </source>
</evidence>
<keyword evidence="4" id="KW-1185">Reference proteome</keyword>
<feature type="region of interest" description="Disordered" evidence="1">
    <location>
        <begin position="31"/>
        <end position="73"/>
    </location>
</feature>
<dbReference type="AlphaFoldDB" id="A0A919E3E3"/>
<protein>
    <submittedName>
        <fullName evidence="3">Uncharacterized protein</fullName>
    </submittedName>
</protein>
<reference evidence="3" key="1">
    <citation type="journal article" date="2014" name="Int. J. Syst. Evol. Microbiol.">
        <title>Complete genome sequence of Corynebacterium casei LMG S-19264T (=DSM 44701T), isolated from a smear-ripened cheese.</title>
        <authorList>
            <consortium name="US DOE Joint Genome Institute (JGI-PGF)"/>
            <person name="Walter F."/>
            <person name="Albersmeier A."/>
            <person name="Kalinowski J."/>
            <person name="Ruckert C."/>
        </authorList>
    </citation>
    <scope>NUCLEOTIDE SEQUENCE</scope>
    <source>
        <strain evidence="3">JCM 3302</strain>
    </source>
</reference>
<sequence length="148" mass="17272">MSRTFVRRAATAVASLGIAAVSLLVAGGSASAATEPTSHPATVVTHEGGSHGERADRHDGDDRRHGNGRQEDGRWWGQYREHDHRWSGHREHDSRWDGYRWWERSGHDWYSYDHDHRYRYDGHRLYRWNDDAWVIWNVGGHFDVRVLD</sequence>
<dbReference type="EMBL" id="BNBC01000058">
    <property type="protein sequence ID" value="GHF10370.1"/>
    <property type="molecule type" value="Genomic_DNA"/>
</dbReference>
<keyword evidence="2" id="KW-0732">Signal</keyword>
<proteinExistence type="predicted"/>
<organism evidence="3 4">
    <name type="scientific">Streptomyces spiralis</name>
    <dbReference type="NCBI Taxonomy" id="66376"/>
    <lineage>
        <taxon>Bacteria</taxon>
        <taxon>Bacillati</taxon>
        <taxon>Actinomycetota</taxon>
        <taxon>Actinomycetes</taxon>
        <taxon>Kitasatosporales</taxon>
        <taxon>Streptomycetaceae</taxon>
        <taxon>Streptomyces</taxon>
    </lineage>
</organism>
<reference evidence="3" key="2">
    <citation type="submission" date="2020-09" db="EMBL/GenBank/DDBJ databases">
        <authorList>
            <person name="Sun Q."/>
            <person name="Ohkuma M."/>
        </authorList>
    </citation>
    <scope>NUCLEOTIDE SEQUENCE</scope>
    <source>
        <strain evidence="3">JCM 3302</strain>
    </source>
</reference>
<evidence type="ECO:0000313" key="4">
    <source>
        <dbReference type="Proteomes" id="UP000641386"/>
    </source>
</evidence>
<dbReference type="Proteomes" id="UP000641386">
    <property type="component" value="Unassembled WGS sequence"/>
</dbReference>
<feature type="compositionally biased region" description="Basic and acidic residues" evidence="1">
    <location>
        <begin position="48"/>
        <end position="73"/>
    </location>
</feature>